<feature type="transmembrane region" description="Helical" evidence="7">
    <location>
        <begin position="29"/>
        <end position="47"/>
    </location>
</feature>
<evidence type="ECO:0000256" key="7">
    <source>
        <dbReference type="SAM" id="Phobius"/>
    </source>
</evidence>
<comment type="caution">
    <text evidence="9">The sequence shown here is derived from an EMBL/GenBank/DDBJ whole genome shotgun (WGS) entry which is preliminary data.</text>
</comment>
<reference evidence="10" key="1">
    <citation type="journal article" date="2019" name="Int. J. Syst. Evol. Microbiol.">
        <title>The Global Catalogue of Microorganisms (GCM) 10K type strain sequencing project: providing services to taxonomists for standard genome sequencing and annotation.</title>
        <authorList>
            <consortium name="The Broad Institute Genomics Platform"/>
            <consortium name="The Broad Institute Genome Sequencing Center for Infectious Disease"/>
            <person name="Wu L."/>
            <person name="Ma J."/>
        </authorList>
    </citation>
    <scope>NUCLEOTIDE SEQUENCE [LARGE SCALE GENOMIC DNA]</scope>
    <source>
        <strain evidence="10">JCM 18123</strain>
    </source>
</reference>
<name>A0ABP9G5Y0_9ACTN</name>
<dbReference type="SUPFAM" id="SSF103473">
    <property type="entry name" value="MFS general substrate transporter"/>
    <property type="match status" value="1"/>
</dbReference>
<proteinExistence type="predicted"/>
<dbReference type="PANTHER" id="PTHR43045:SF1">
    <property type="entry name" value="SHIKIMATE TRANSPORTER"/>
    <property type="match status" value="1"/>
</dbReference>
<feature type="transmembrane region" description="Helical" evidence="7">
    <location>
        <begin position="187"/>
        <end position="207"/>
    </location>
</feature>
<feature type="transmembrane region" description="Helical" evidence="7">
    <location>
        <begin position="271"/>
        <end position="294"/>
    </location>
</feature>
<dbReference type="Proteomes" id="UP001499993">
    <property type="component" value="Unassembled WGS sequence"/>
</dbReference>
<keyword evidence="2" id="KW-0813">Transport</keyword>
<gene>
    <name evidence="9" type="ORF">GCM10023224_01370</name>
</gene>
<dbReference type="Pfam" id="PF07690">
    <property type="entry name" value="MFS_1"/>
    <property type="match status" value="1"/>
</dbReference>
<dbReference type="EMBL" id="BAABIK010000001">
    <property type="protein sequence ID" value="GAA4926341.1"/>
    <property type="molecule type" value="Genomic_DNA"/>
</dbReference>
<feature type="transmembrane region" description="Helical" evidence="7">
    <location>
        <begin position="59"/>
        <end position="78"/>
    </location>
</feature>
<feature type="domain" description="Major facilitator superfamily (MFS) profile" evidence="8">
    <location>
        <begin position="16"/>
        <end position="425"/>
    </location>
</feature>
<organism evidence="9 10">
    <name type="scientific">Streptomonospora halophila</name>
    <dbReference type="NCBI Taxonomy" id="427369"/>
    <lineage>
        <taxon>Bacteria</taxon>
        <taxon>Bacillati</taxon>
        <taxon>Actinomycetota</taxon>
        <taxon>Actinomycetes</taxon>
        <taxon>Streptosporangiales</taxon>
        <taxon>Nocardiopsidaceae</taxon>
        <taxon>Streptomonospora</taxon>
    </lineage>
</organism>
<accession>A0ABP9G5Y0</accession>
<dbReference type="InterPro" id="IPR020846">
    <property type="entry name" value="MFS_dom"/>
</dbReference>
<dbReference type="Gene3D" id="1.20.1250.20">
    <property type="entry name" value="MFS general substrate transporter like domains"/>
    <property type="match status" value="2"/>
</dbReference>
<dbReference type="InterPro" id="IPR036259">
    <property type="entry name" value="MFS_trans_sf"/>
</dbReference>
<keyword evidence="10" id="KW-1185">Reference proteome</keyword>
<feature type="transmembrane region" description="Helical" evidence="7">
    <location>
        <begin position="241"/>
        <end position="265"/>
    </location>
</feature>
<feature type="transmembrane region" description="Helical" evidence="7">
    <location>
        <begin position="165"/>
        <end position="181"/>
    </location>
</feature>
<feature type="transmembrane region" description="Helical" evidence="7">
    <location>
        <begin position="331"/>
        <end position="351"/>
    </location>
</feature>
<protein>
    <submittedName>
        <fullName evidence="9">MFS transporter</fullName>
    </submittedName>
</protein>
<feature type="transmembrane region" description="Helical" evidence="7">
    <location>
        <begin position="90"/>
        <end position="113"/>
    </location>
</feature>
<feature type="transmembrane region" description="Helical" evidence="7">
    <location>
        <begin position="119"/>
        <end position="144"/>
    </location>
</feature>
<dbReference type="RefSeq" id="WP_345554983.1">
    <property type="nucleotide sequence ID" value="NZ_BAABIK010000001.1"/>
</dbReference>
<evidence type="ECO:0000256" key="5">
    <source>
        <dbReference type="ARBA" id="ARBA00022989"/>
    </source>
</evidence>
<feature type="transmembrane region" description="Helical" evidence="7">
    <location>
        <begin position="402"/>
        <end position="421"/>
    </location>
</feature>
<dbReference type="InterPro" id="IPR011701">
    <property type="entry name" value="MFS"/>
</dbReference>
<evidence type="ECO:0000256" key="1">
    <source>
        <dbReference type="ARBA" id="ARBA00004651"/>
    </source>
</evidence>
<feature type="transmembrane region" description="Helical" evidence="7">
    <location>
        <begin position="371"/>
        <end position="396"/>
    </location>
</feature>
<evidence type="ECO:0000256" key="4">
    <source>
        <dbReference type="ARBA" id="ARBA00022692"/>
    </source>
</evidence>
<keyword evidence="6 7" id="KW-0472">Membrane</keyword>
<dbReference type="CDD" id="cd17369">
    <property type="entry name" value="MFS_ShiA_like"/>
    <property type="match status" value="1"/>
</dbReference>
<dbReference type="PANTHER" id="PTHR43045">
    <property type="entry name" value="SHIKIMATE TRANSPORTER"/>
    <property type="match status" value="1"/>
</dbReference>
<feature type="transmembrane region" description="Helical" evidence="7">
    <location>
        <begin position="306"/>
        <end position="325"/>
    </location>
</feature>
<keyword evidence="5 7" id="KW-1133">Transmembrane helix</keyword>
<evidence type="ECO:0000259" key="8">
    <source>
        <dbReference type="PROSITE" id="PS50850"/>
    </source>
</evidence>
<evidence type="ECO:0000256" key="6">
    <source>
        <dbReference type="ARBA" id="ARBA00023136"/>
    </source>
</evidence>
<keyword evidence="3" id="KW-1003">Cell membrane</keyword>
<evidence type="ECO:0000256" key="2">
    <source>
        <dbReference type="ARBA" id="ARBA00022448"/>
    </source>
</evidence>
<comment type="subcellular location">
    <subcellularLocation>
        <location evidence="1">Cell membrane</location>
        <topology evidence="1">Multi-pass membrane protein</topology>
    </subcellularLocation>
</comment>
<keyword evidence="4 7" id="KW-0812">Transmembrane</keyword>
<evidence type="ECO:0000313" key="9">
    <source>
        <dbReference type="EMBL" id="GAA4926341.1"/>
    </source>
</evidence>
<sequence>MSQTKPPAKANTTVRALVASASGSFLEWYDFYLFGIAASLVFPQLFFPDSSETAGILESFGVFAAGFVMRPIGAVLFGHFGDRIGRRRMLLITILLMGGCTFVIGLLPTHAAIGTAAPLLLMVLRLLQGLGIGGEFGGGALVALENAPTGRRGVMGSVHQMGTPCGLLVATGVFSLVQLLPEPDLHSWGWRVPFLLGGLFLAVAYYIRRNLSETEVFRGEADRPRPLPVLSLLREHPKNTLLAVGARMADAVTFNVINVFGIAYATTHLGLSGAMMLNGFTIAAAVEIATIPVIGHISDRIGRRPVYMFGIAVCLVTAVAYFPLLATGNTLIVWATIVVALAVGTGCMFAIQGTLFAEMFGTRTRYTGLGVVYQSSALIGGAPTPAIATALAAAFGQSYWPVAVYMGAMCLLSLVCVGLAAETHRSGLVATAAR</sequence>
<evidence type="ECO:0000256" key="3">
    <source>
        <dbReference type="ARBA" id="ARBA00022475"/>
    </source>
</evidence>
<evidence type="ECO:0000313" key="10">
    <source>
        <dbReference type="Proteomes" id="UP001499993"/>
    </source>
</evidence>
<dbReference type="PROSITE" id="PS50850">
    <property type="entry name" value="MFS"/>
    <property type="match status" value="1"/>
</dbReference>